<evidence type="ECO:0000259" key="2">
    <source>
        <dbReference type="Pfam" id="PF07969"/>
    </source>
</evidence>
<evidence type="ECO:0000313" key="4">
    <source>
        <dbReference type="Proteomes" id="UP000319004"/>
    </source>
</evidence>
<dbReference type="InterPro" id="IPR032466">
    <property type="entry name" value="Metal_Hydrolase"/>
</dbReference>
<dbReference type="PANTHER" id="PTHR22642">
    <property type="entry name" value="IMIDAZOLONEPROPIONASE"/>
    <property type="match status" value="1"/>
</dbReference>
<dbReference type="Proteomes" id="UP000319004">
    <property type="component" value="Chromosome"/>
</dbReference>
<reference evidence="3 4" key="1">
    <citation type="submission" date="2019-03" db="EMBL/GenBank/DDBJ databases">
        <title>Deep-cultivation of Planctomycetes and their phenomic and genomic characterization uncovers novel biology.</title>
        <authorList>
            <person name="Wiegand S."/>
            <person name="Jogler M."/>
            <person name="Boedeker C."/>
            <person name="Pinto D."/>
            <person name="Vollmers J."/>
            <person name="Rivas-Marin E."/>
            <person name="Kohn T."/>
            <person name="Peeters S.H."/>
            <person name="Heuer A."/>
            <person name="Rast P."/>
            <person name="Oberbeckmann S."/>
            <person name="Bunk B."/>
            <person name="Jeske O."/>
            <person name="Meyerdierks A."/>
            <person name="Storesund J.E."/>
            <person name="Kallscheuer N."/>
            <person name="Luecker S."/>
            <person name="Lage O.M."/>
            <person name="Pohl T."/>
            <person name="Merkel B.J."/>
            <person name="Hornburger P."/>
            <person name="Mueller R.-W."/>
            <person name="Bruemmer F."/>
            <person name="Labrenz M."/>
            <person name="Spormann A.M."/>
            <person name="Op den Camp H."/>
            <person name="Overmann J."/>
            <person name="Amann R."/>
            <person name="Jetten M.S.M."/>
            <person name="Mascher T."/>
            <person name="Medema M.H."/>
            <person name="Devos D.P."/>
            <person name="Kaster A.-K."/>
            <person name="Ovreas L."/>
            <person name="Rohde M."/>
            <person name="Galperin M.Y."/>
            <person name="Jogler C."/>
        </authorList>
    </citation>
    <scope>NUCLEOTIDE SEQUENCE [LARGE SCALE GENOMIC DNA]</scope>
    <source>
        <strain evidence="3 4">Enr13</strain>
    </source>
</reference>
<keyword evidence="3" id="KW-0378">Hydrolase</keyword>
<dbReference type="RefSeq" id="WP_145384529.1">
    <property type="nucleotide sequence ID" value="NZ_CP037423.1"/>
</dbReference>
<dbReference type="GO" id="GO:0016810">
    <property type="term" value="F:hydrolase activity, acting on carbon-nitrogen (but not peptide) bonds"/>
    <property type="evidence" value="ECO:0007669"/>
    <property type="project" value="InterPro"/>
</dbReference>
<dbReference type="PANTHER" id="PTHR22642:SF2">
    <property type="entry name" value="PROTEIN LONG AFTER FAR-RED 3"/>
    <property type="match status" value="1"/>
</dbReference>
<dbReference type="SUPFAM" id="SSF51338">
    <property type="entry name" value="Composite domain of metallo-dependent hydrolases"/>
    <property type="match status" value="1"/>
</dbReference>
<accession>A0A518HIN8</accession>
<dbReference type="EC" id="3.5.1.91" evidence="3"/>
<dbReference type="Gene3D" id="3.10.310.70">
    <property type="match status" value="1"/>
</dbReference>
<keyword evidence="4" id="KW-1185">Reference proteome</keyword>
<evidence type="ECO:0000313" key="3">
    <source>
        <dbReference type="EMBL" id="QDV40702.1"/>
    </source>
</evidence>
<dbReference type="OrthoDB" id="9767366at2"/>
<dbReference type="KEGG" id="snep:Enr13x_05380"/>
<dbReference type="AlphaFoldDB" id="A0A518HIN8"/>
<protein>
    <submittedName>
        <fullName evidence="3">N-substituted formamide deformylase</fullName>
        <ecNumber evidence="3">3.5.1.91</ecNumber>
    </submittedName>
</protein>
<dbReference type="Pfam" id="PF07969">
    <property type="entry name" value="Amidohydro_3"/>
    <property type="match status" value="1"/>
</dbReference>
<proteinExistence type="predicted"/>
<sequence length="575" mass="63918">MHHRFAIVVLAWWVPITLVPAADLVLRGGQIVTVDPEFRVVQAMAVQDGRILQLGTDAEIARQIDPQTRVVDLDGRMVLPGLIDSHVHPTGASQYEADHEIPPMETIDDVLNYLRQRAAVVPKGEWIVLQQVFITRLREQRFPTRAELDSVAPDHPVWFRTGPDGSANSLALAENGIDKAFAAKHPQHVAVDPATGEPTGVIRQSSSVLKTRRDKSRKRLSQDQLDDRLADLIDDYNRWGITGIIDRNCNDSARAQYARLLESGRLTTRTRLSRSLTPNADLAEIEQRLDEIASDPLFKSPDPRLGVIGVKVFEDGGMLTGSAYFTRPWGTSTIYGIVDPRYRGMQFIDDDRLEKLVRLCASRGLAFTAHCQGDAAVEALVAAYGRVNQDIPIAPTRSSITHSSFMSEKAIAGAAKLGVGVDLQPAWLYLDARTLVAQFGQERLKHFIPLRSLFDAGVVAGGGSDHMQKIGSLRSVNPYNPFLGMWVAVTRSARWHDAPIHREQALTREQMIRFYTINNAWLMRAEAEIGSLEIGKRADFVVIDRDLLTCSDDEIRDTTVVSTWLDGQSVFPSRP</sequence>
<dbReference type="SUPFAM" id="SSF51556">
    <property type="entry name" value="Metallo-dependent hydrolases"/>
    <property type="match status" value="1"/>
</dbReference>
<dbReference type="Gene3D" id="3.20.20.140">
    <property type="entry name" value="Metal-dependent hydrolases"/>
    <property type="match status" value="1"/>
</dbReference>
<dbReference type="InterPro" id="IPR033932">
    <property type="entry name" value="YtcJ-like"/>
</dbReference>
<dbReference type="Gene3D" id="2.30.40.10">
    <property type="entry name" value="Urease, subunit C, domain 1"/>
    <property type="match status" value="1"/>
</dbReference>
<dbReference type="InterPro" id="IPR013108">
    <property type="entry name" value="Amidohydro_3"/>
</dbReference>
<feature type="region of interest" description="Disordered" evidence="1">
    <location>
        <begin position="192"/>
        <end position="217"/>
    </location>
</feature>
<name>A0A518HIN8_9BACT</name>
<dbReference type="CDD" id="cd01300">
    <property type="entry name" value="YtcJ_like"/>
    <property type="match status" value="1"/>
</dbReference>
<dbReference type="EMBL" id="CP037423">
    <property type="protein sequence ID" value="QDV40702.1"/>
    <property type="molecule type" value="Genomic_DNA"/>
</dbReference>
<gene>
    <name evidence="3" type="primary">nfdA</name>
    <name evidence="3" type="ORF">Enr13x_05380</name>
</gene>
<feature type="domain" description="Amidohydrolase 3" evidence="2">
    <location>
        <begin position="69"/>
        <end position="571"/>
    </location>
</feature>
<organism evidence="3 4">
    <name type="scientific">Stieleria neptunia</name>
    <dbReference type="NCBI Taxonomy" id="2527979"/>
    <lineage>
        <taxon>Bacteria</taxon>
        <taxon>Pseudomonadati</taxon>
        <taxon>Planctomycetota</taxon>
        <taxon>Planctomycetia</taxon>
        <taxon>Pirellulales</taxon>
        <taxon>Pirellulaceae</taxon>
        <taxon>Stieleria</taxon>
    </lineage>
</organism>
<evidence type="ECO:0000256" key="1">
    <source>
        <dbReference type="SAM" id="MobiDB-lite"/>
    </source>
</evidence>
<dbReference type="InterPro" id="IPR011059">
    <property type="entry name" value="Metal-dep_hydrolase_composite"/>
</dbReference>